<evidence type="ECO:0000256" key="1">
    <source>
        <dbReference type="ARBA" id="ARBA00001974"/>
    </source>
</evidence>
<dbReference type="EMBL" id="VDFQ02000007">
    <property type="protein sequence ID" value="KAA1418268.1"/>
    <property type="molecule type" value="Genomic_DNA"/>
</dbReference>
<dbReference type="AlphaFoldDB" id="A0A5Q6RJK2"/>
<dbReference type="InterPro" id="IPR016164">
    <property type="entry name" value="FAD-linked_Oxase-like_C"/>
</dbReference>
<evidence type="ECO:0000259" key="6">
    <source>
        <dbReference type="PROSITE" id="PS51387"/>
    </source>
</evidence>
<feature type="domain" description="FAD-binding PCMH-type" evidence="6">
    <location>
        <begin position="40"/>
        <end position="221"/>
    </location>
</feature>
<dbReference type="InterPro" id="IPR016167">
    <property type="entry name" value="FAD-bd_PCMH_sub1"/>
</dbReference>
<dbReference type="PROSITE" id="PS51387">
    <property type="entry name" value="FAD_PCMH"/>
    <property type="match status" value="1"/>
</dbReference>
<dbReference type="RefSeq" id="WP_149771557.1">
    <property type="nucleotide sequence ID" value="NZ_VDFQ02000007.1"/>
</dbReference>
<dbReference type="Pfam" id="PF02913">
    <property type="entry name" value="FAD-oxidase_C"/>
    <property type="match status" value="1"/>
</dbReference>
<reference evidence="7 8" key="1">
    <citation type="submission" date="2019-09" db="EMBL/GenBank/DDBJ databases">
        <title>Mumia zhuanghuii sp. nov. isolated from the intestinal contents of plateau pika (Ochotona curzoniae) in the Qinghai-Tibet plateau of China.</title>
        <authorList>
            <person name="Tian Z."/>
        </authorList>
    </citation>
    <scope>NUCLEOTIDE SEQUENCE [LARGE SCALE GENOMIC DNA]</scope>
    <source>
        <strain evidence="8">350</strain>
    </source>
</reference>
<dbReference type="Pfam" id="PF01565">
    <property type="entry name" value="FAD_binding_4"/>
    <property type="match status" value="1"/>
</dbReference>
<dbReference type="PANTHER" id="PTHR43716:SF2">
    <property type="entry name" value="BLL6224 PROTEIN"/>
    <property type="match status" value="1"/>
</dbReference>
<dbReference type="Gene3D" id="3.30.43.10">
    <property type="entry name" value="Uridine Diphospho-n-acetylenolpyruvylglucosamine Reductase, domain 2"/>
    <property type="match status" value="1"/>
</dbReference>
<dbReference type="InterPro" id="IPR006094">
    <property type="entry name" value="Oxid_FAD_bind_N"/>
</dbReference>
<dbReference type="SUPFAM" id="SSF55103">
    <property type="entry name" value="FAD-linked oxidases, C-terminal domain"/>
    <property type="match status" value="1"/>
</dbReference>
<evidence type="ECO:0000256" key="5">
    <source>
        <dbReference type="ARBA" id="ARBA00023002"/>
    </source>
</evidence>
<dbReference type="InterPro" id="IPR016166">
    <property type="entry name" value="FAD-bd_PCMH"/>
</dbReference>
<dbReference type="GO" id="GO:0071949">
    <property type="term" value="F:FAD binding"/>
    <property type="evidence" value="ECO:0007669"/>
    <property type="project" value="InterPro"/>
</dbReference>
<gene>
    <name evidence="7" type="ORF">FE697_020795</name>
</gene>
<sequence length="474" mass="48940">MNPTTPDTLVEHLRGALGPTAVLTGPEDTDGYTADWRGAYRGAALAVVRPGSTDEVATVVRLCRKAGVSIVPQGGNTGMCGGGVPDASATQVVLSTTRMRRVREVDPANDAITVDAGVTLDAVHEAARAHGRMFPLTLGSQGSCTIGGNVATNAGGAGVLRYGMMRDLVLGLEVVLPDGQVWDGLRGLRKDNTGYDLKQLFVGAEGTLGIVTAAVLRLFPETPARATVWVALPDLGAGVALLELLKKHAGPRLGAYELVSRTALDLVLEHTVGAHDPFGQSHPWYGLIELEDADDAARLEEVVEAGVGAAFEQELVTDAVVAGSPAQRAALWGLREGISEAQNAVGASLKQDVSVPISSLAAFTADVDAAVEAVLPGVRRVTYGHVGDGNLHYNLSKPDGADDAGLLDASDALTKAVYDVVAAYDGSLSAEHGLGRTKTAAAAAYKDPVELALMRTVKAALDPAGTMNPGVLLA</sequence>
<comment type="cofactor">
    <cofactor evidence="1">
        <name>FAD</name>
        <dbReference type="ChEBI" id="CHEBI:57692"/>
    </cofactor>
</comment>
<evidence type="ECO:0000313" key="7">
    <source>
        <dbReference type="EMBL" id="KAA1418268.1"/>
    </source>
</evidence>
<dbReference type="Gene3D" id="1.10.45.10">
    <property type="entry name" value="Vanillyl-alcohol Oxidase, Chain A, domain 4"/>
    <property type="match status" value="1"/>
</dbReference>
<dbReference type="SUPFAM" id="SSF56176">
    <property type="entry name" value="FAD-binding/transporter-associated domain-like"/>
    <property type="match status" value="1"/>
</dbReference>
<dbReference type="InterPro" id="IPR004113">
    <property type="entry name" value="FAD-bd_oxidored_4_C"/>
</dbReference>
<comment type="caution">
    <text evidence="7">The sequence shown here is derived from an EMBL/GenBank/DDBJ whole genome shotgun (WGS) entry which is preliminary data.</text>
</comment>
<dbReference type="Gene3D" id="3.30.70.2740">
    <property type="match status" value="1"/>
</dbReference>
<evidence type="ECO:0000256" key="2">
    <source>
        <dbReference type="ARBA" id="ARBA00008000"/>
    </source>
</evidence>
<evidence type="ECO:0000256" key="4">
    <source>
        <dbReference type="ARBA" id="ARBA00022827"/>
    </source>
</evidence>
<dbReference type="Proteomes" id="UP000307768">
    <property type="component" value="Unassembled WGS sequence"/>
</dbReference>
<dbReference type="GO" id="GO:0022904">
    <property type="term" value="P:respiratory electron transport chain"/>
    <property type="evidence" value="ECO:0007669"/>
    <property type="project" value="TreeGrafter"/>
</dbReference>
<dbReference type="Gene3D" id="3.30.70.2190">
    <property type="match status" value="1"/>
</dbReference>
<dbReference type="PANTHER" id="PTHR43716">
    <property type="entry name" value="D-2-HYDROXYGLUTARATE DEHYDROGENASE, MITOCHONDRIAL"/>
    <property type="match status" value="1"/>
</dbReference>
<organism evidence="7 8">
    <name type="scientific">Mumia zhuanghuii</name>
    <dbReference type="NCBI Taxonomy" id="2585211"/>
    <lineage>
        <taxon>Bacteria</taxon>
        <taxon>Bacillati</taxon>
        <taxon>Actinomycetota</taxon>
        <taxon>Actinomycetes</taxon>
        <taxon>Propionibacteriales</taxon>
        <taxon>Nocardioidaceae</taxon>
        <taxon>Mumia</taxon>
    </lineage>
</organism>
<accession>A0A5Q6RJK2</accession>
<proteinExistence type="inferred from homology"/>
<dbReference type="InterPro" id="IPR036318">
    <property type="entry name" value="FAD-bd_PCMH-like_sf"/>
</dbReference>
<dbReference type="InterPro" id="IPR016169">
    <property type="entry name" value="FAD-bd_PCMH_sub2"/>
</dbReference>
<protein>
    <submittedName>
        <fullName evidence="7">FAD-binding oxidoreductase</fullName>
    </submittedName>
</protein>
<dbReference type="FunFam" id="1.10.45.10:FF:000001">
    <property type="entry name" value="D-lactate dehydrogenase mitochondrial"/>
    <property type="match status" value="1"/>
</dbReference>
<dbReference type="InterPro" id="IPR016171">
    <property type="entry name" value="Vanillyl_alc_oxidase_C-sub2"/>
</dbReference>
<evidence type="ECO:0000313" key="8">
    <source>
        <dbReference type="Proteomes" id="UP000307768"/>
    </source>
</evidence>
<keyword evidence="4" id="KW-0274">FAD</keyword>
<name>A0A5Q6RJK2_9ACTN</name>
<keyword evidence="3" id="KW-0285">Flavoprotein</keyword>
<comment type="similarity">
    <text evidence="2">Belongs to the FAD-binding oxidoreductase/transferase type 4 family.</text>
</comment>
<evidence type="ECO:0000256" key="3">
    <source>
        <dbReference type="ARBA" id="ARBA00022630"/>
    </source>
</evidence>
<keyword evidence="5" id="KW-0560">Oxidoreductase</keyword>
<dbReference type="GO" id="GO:0016491">
    <property type="term" value="F:oxidoreductase activity"/>
    <property type="evidence" value="ECO:0007669"/>
    <property type="project" value="UniProtKB-KW"/>
</dbReference>
<dbReference type="Gene3D" id="3.30.465.10">
    <property type="match status" value="1"/>
</dbReference>
<dbReference type="OrthoDB" id="9811557at2"/>
<dbReference type="InterPro" id="IPR051264">
    <property type="entry name" value="FAD-oxidored/transferase_4"/>
</dbReference>